<gene>
    <name evidence="1" type="ORF">Mal64_21390</name>
</gene>
<comment type="caution">
    <text evidence="1">The sequence shown here is derived from an EMBL/GenBank/DDBJ whole genome shotgun (WGS) entry which is preliminary data.</text>
</comment>
<accession>A0A5C5ZMG9</accession>
<reference evidence="1 2" key="1">
    <citation type="submission" date="2019-02" db="EMBL/GenBank/DDBJ databases">
        <title>Deep-cultivation of Planctomycetes and their phenomic and genomic characterization uncovers novel biology.</title>
        <authorList>
            <person name="Wiegand S."/>
            <person name="Jogler M."/>
            <person name="Boedeker C."/>
            <person name="Pinto D."/>
            <person name="Vollmers J."/>
            <person name="Rivas-Marin E."/>
            <person name="Kohn T."/>
            <person name="Peeters S.H."/>
            <person name="Heuer A."/>
            <person name="Rast P."/>
            <person name="Oberbeckmann S."/>
            <person name="Bunk B."/>
            <person name="Jeske O."/>
            <person name="Meyerdierks A."/>
            <person name="Storesund J.E."/>
            <person name="Kallscheuer N."/>
            <person name="Luecker S."/>
            <person name="Lage O.M."/>
            <person name="Pohl T."/>
            <person name="Merkel B.J."/>
            <person name="Hornburger P."/>
            <person name="Mueller R.-W."/>
            <person name="Bruemmer F."/>
            <person name="Labrenz M."/>
            <person name="Spormann A.M."/>
            <person name="Op Den Camp H."/>
            <person name="Overmann J."/>
            <person name="Amann R."/>
            <person name="Jetten M.S.M."/>
            <person name="Mascher T."/>
            <person name="Medema M.H."/>
            <person name="Devos D.P."/>
            <person name="Kaster A.-K."/>
            <person name="Ovreas L."/>
            <person name="Rohde M."/>
            <person name="Galperin M.Y."/>
            <person name="Jogler C."/>
        </authorList>
    </citation>
    <scope>NUCLEOTIDE SEQUENCE [LARGE SCALE GENOMIC DNA]</scope>
    <source>
        <strain evidence="1 2">Mal64</strain>
    </source>
</reference>
<dbReference type="AlphaFoldDB" id="A0A5C5ZMG9"/>
<organism evidence="1 2">
    <name type="scientific">Pseudobythopirellula maris</name>
    <dbReference type="NCBI Taxonomy" id="2527991"/>
    <lineage>
        <taxon>Bacteria</taxon>
        <taxon>Pseudomonadati</taxon>
        <taxon>Planctomycetota</taxon>
        <taxon>Planctomycetia</taxon>
        <taxon>Pirellulales</taxon>
        <taxon>Lacipirellulaceae</taxon>
        <taxon>Pseudobythopirellula</taxon>
    </lineage>
</organism>
<keyword evidence="2" id="KW-1185">Reference proteome</keyword>
<evidence type="ECO:0000313" key="2">
    <source>
        <dbReference type="Proteomes" id="UP000315440"/>
    </source>
</evidence>
<dbReference type="Proteomes" id="UP000315440">
    <property type="component" value="Unassembled WGS sequence"/>
</dbReference>
<protein>
    <submittedName>
        <fullName evidence="1">Uncharacterized protein</fullName>
    </submittedName>
</protein>
<evidence type="ECO:0000313" key="1">
    <source>
        <dbReference type="EMBL" id="TWT88652.1"/>
    </source>
</evidence>
<sequence>MRAPLFFCACGFSWVATRENRFTDNGACWRMAFERERANRSRSSKRELCVVSPRPTAKRATMAWMRDEPIRSIAHAGVAAASV</sequence>
<dbReference type="EMBL" id="SJPQ01000002">
    <property type="protein sequence ID" value="TWT88652.1"/>
    <property type="molecule type" value="Genomic_DNA"/>
</dbReference>
<proteinExistence type="predicted"/>
<name>A0A5C5ZMG9_9BACT</name>